<evidence type="ECO:0000313" key="2">
    <source>
        <dbReference type="Proteomes" id="UP000093391"/>
    </source>
</evidence>
<name>A0A1B2M3Z8_9GAMM</name>
<accession>A0A1B2M3Z8</accession>
<dbReference type="Proteomes" id="UP000093391">
    <property type="component" value="Chromosome"/>
</dbReference>
<sequence length="161" mass="18688">MYKDDAHNLEQIEAYLDYATEESYLDLISGRNDIVMRVDWRELDEEIIQYCEDILNTEQLSVELVNRDHARGFDLSICYKHKKSVVPFASDAADRDTTIIALNQILQPEYEIRFCLASEGNDCLEFLPLKQSSWERLERKYGATLLQQCFAKVEVGACFFG</sequence>
<gene>
    <name evidence="1" type="ORF">BFG52_08710</name>
</gene>
<dbReference type="KEGG" id="ala:BFG52_08710"/>
<dbReference type="EMBL" id="CP016895">
    <property type="protein sequence ID" value="AOA59935.1"/>
    <property type="molecule type" value="Genomic_DNA"/>
</dbReference>
<protein>
    <submittedName>
        <fullName evidence="1">Uncharacterized protein</fullName>
    </submittedName>
</protein>
<dbReference type="STRING" id="1789224.BFG52_08710"/>
<reference evidence="1 2" key="1">
    <citation type="submission" date="2016-08" db="EMBL/GenBank/DDBJ databases">
        <authorList>
            <person name="Seilhamer J.J."/>
        </authorList>
    </citation>
    <scope>NUCLEOTIDE SEQUENCE [LARGE SCALE GENOMIC DNA]</scope>
    <source>
        <strain evidence="1 2">BRTC-1</strain>
    </source>
</reference>
<proteinExistence type="predicted"/>
<evidence type="ECO:0000313" key="1">
    <source>
        <dbReference type="EMBL" id="AOA59935.1"/>
    </source>
</evidence>
<dbReference type="AlphaFoldDB" id="A0A1B2M3Z8"/>
<keyword evidence="2" id="KW-1185">Reference proteome</keyword>
<organism evidence="1 2">
    <name type="scientific">Acinetobacter larvae</name>
    <dbReference type="NCBI Taxonomy" id="1789224"/>
    <lineage>
        <taxon>Bacteria</taxon>
        <taxon>Pseudomonadati</taxon>
        <taxon>Pseudomonadota</taxon>
        <taxon>Gammaproteobacteria</taxon>
        <taxon>Moraxellales</taxon>
        <taxon>Moraxellaceae</taxon>
        <taxon>Acinetobacter</taxon>
    </lineage>
</organism>